<accession>A0A8C4QJH5</accession>
<dbReference type="Pfam" id="PF20168">
    <property type="entry name" value="PDS5"/>
    <property type="match status" value="1"/>
</dbReference>
<keyword evidence="2" id="KW-1185">Reference proteome</keyword>
<sequence>MMAAKLHLPLSRYIKLSLFISCFITFSFDTLLSSLALHEVSAHFSCIVRVLMRYLDNLLHSEDNEDDMGNISSVLAGFELLRVLSFVHTTAFHQELVYELLLAWLRLPKANGIYDAVLQILRNTGSHIEKDFPHITINLIPILFKLARFGTSHLAKHAVHCIRLHLCNWEAHFSSLIKSMKNLLSTNEPEKLAAPLASLGHIAIAGRQEFADSLSPLINGFVLKELLWSTKFPEKESDEHWTDKENLSNGTQARLQGLKCLTLWLLSRQITGNKAKQILNLFCWLIRTEGILENWEYLSLVSRAHLRLGAALALLKVSQEPCYYSLLSQQDIQLLSLMINSS</sequence>
<evidence type="ECO:0000313" key="2">
    <source>
        <dbReference type="Proteomes" id="UP000694388"/>
    </source>
</evidence>
<dbReference type="AlphaFoldDB" id="A0A8C4QJH5"/>
<dbReference type="Ensembl" id="ENSEBUT00000016858.1">
    <property type="protein sequence ID" value="ENSEBUP00000016282.1"/>
    <property type="gene ID" value="ENSEBUG00000010197.1"/>
</dbReference>
<proteinExistence type="predicted"/>
<reference evidence="1" key="1">
    <citation type="submission" date="2025-08" db="UniProtKB">
        <authorList>
            <consortium name="Ensembl"/>
        </authorList>
    </citation>
    <scope>IDENTIFICATION</scope>
</reference>
<reference evidence="1" key="2">
    <citation type="submission" date="2025-09" db="UniProtKB">
        <authorList>
            <consortium name="Ensembl"/>
        </authorList>
    </citation>
    <scope>IDENTIFICATION</scope>
</reference>
<name>A0A8C4QJH5_EPTBU</name>
<dbReference type="GeneTree" id="ENSGT00940000155155"/>
<dbReference type="SUPFAM" id="SSF48371">
    <property type="entry name" value="ARM repeat"/>
    <property type="match status" value="1"/>
</dbReference>
<dbReference type="InterPro" id="IPR016024">
    <property type="entry name" value="ARM-type_fold"/>
</dbReference>
<dbReference type="Proteomes" id="UP000694388">
    <property type="component" value="Unplaced"/>
</dbReference>
<protein>
    <submittedName>
        <fullName evidence="1">Uncharacterized protein</fullName>
    </submittedName>
</protein>
<organism evidence="1 2">
    <name type="scientific">Eptatretus burgeri</name>
    <name type="common">Inshore hagfish</name>
    <dbReference type="NCBI Taxonomy" id="7764"/>
    <lineage>
        <taxon>Eukaryota</taxon>
        <taxon>Metazoa</taxon>
        <taxon>Chordata</taxon>
        <taxon>Craniata</taxon>
        <taxon>Vertebrata</taxon>
        <taxon>Cyclostomata</taxon>
        <taxon>Myxini</taxon>
        <taxon>Myxiniformes</taxon>
        <taxon>Myxinidae</taxon>
        <taxon>Eptatretinae</taxon>
        <taxon>Eptatretus</taxon>
    </lineage>
</organism>
<dbReference type="OMA" id="VTICCEL"/>
<evidence type="ECO:0000313" key="1">
    <source>
        <dbReference type="Ensembl" id="ENSEBUP00000016282.1"/>
    </source>
</evidence>